<protein>
    <recommendedName>
        <fullName evidence="1">VOC domain-containing protein</fullName>
    </recommendedName>
</protein>
<dbReference type="InterPro" id="IPR029068">
    <property type="entry name" value="Glyas_Bleomycin-R_OHBP_Dase"/>
</dbReference>
<organism evidence="2 3">
    <name type="scientific">Nitrosomonas eutropha</name>
    <dbReference type="NCBI Taxonomy" id="916"/>
    <lineage>
        <taxon>Bacteria</taxon>
        <taxon>Pseudomonadati</taxon>
        <taxon>Pseudomonadota</taxon>
        <taxon>Betaproteobacteria</taxon>
        <taxon>Nitrosomonadales</taxon>
        <taxon>Nitrosomonadaceae</taxon>
        <taxon>Nitrosomonas</taxon>
    </lineage>
</organism>
<dbReference type="InterPro" id="IPR004360">
    <property type="entry name" value="Glyas_Fos-R_dOase_dom"/>
</dbReference>
<dbReference type="CDD" id="cd07247">
    <property type="entry name" value="SgaA_N_like"/>
    <property type="match status" value="1"/>
</dbReference>
<dbReference type="Pfam" id="PF00903">
    <property type="entry name" value="Glyoxalase"/>
    <property type="match status" value="1"/>
</dbReference>
<proteinExistence type="predicted"/>
<sequence>MKRNQSNPVVWFEIYVQDMERAKAFYEFVFAVKLEKMAAPTAEMNMEMWSFPADKDTAHTTYGACGMLVKMEGAPSGHGGTLIYFACDDCAVEAARAAESGGSVFKEKMSIGKHGFIALVHDTEGNMIGLHSM</sequence>
<dbReference type="EMBL" id="QICQ01000059">
    <property type="protein sequence ID" value="PXV73198.1"/>
    <property type="molecule type" value="Genomic_DNA"/>
</dbReference>
<evidence type="ECO:0000313" key="3">
    <source>
        <dbReference type="Proteomes" id="UP000247780"/>
    </source>
</evidence>
<dbReference type="PANTHER" id="PTHR33993:SF2">
    <property type="entry name" value="VOC DOMAIN-CONTAINING PROTEIN"/>
    <property type="match status" value="1"/>
</dbReference>
<comment type="caution">
    <text evidence="2">The sequence shown here is derived from an EMBL/GenBank/DDBJ whole genome shotgun (WGS) entry which is preliminary data.</text>
</comment>
<dbReference type="PROSITE" id="PS51819">
    <property type="entry name" value="VOC"/>
    <property type="match status" value="1"/>
</dbReference>
<dbReference type="SUPFAM" id="SSF54593">
    <property type="entry name" value="Glyoxalase/Bleomycin resistance protein/Dihydroxybiphenyl dioxygenase"/>
    <property type="match status" value="1"/>
</dbReference>
<dbReference type="InterPro" id="IPR052164">
    <property type="entry name" value="Anthracycline_SecMetBiosynth"/>
</dbReference>
<gene>
    <name evidence="2" type="ORF">C8R14_1592</name>
</gene>
<feature type="domain" description="VOC" evidence="1">
    <location>
        <begin position="8"/>
        <end position="133"/>
    </location>
</feature>
<dbReference type="RefSeq" id="WP_011634885.1">
    <property type="nucleotide sequence ID" value="NZ_FNYF01000034.1"/>
</dbReference>
<keyword evidence="3" id="KW-1185">Reference proteome</keyword>
<name>A0ABX5M6V6_9PROT</name>
<accession>A0ABX5M6V6</accession>
<dbReference type="InterPro" id="IPR037523">
    <property type="entry name" value="VOC_core"/>
</dbReference>
<evidence type="ECO:0000259" key="1">
    <source>
        <dbReference type="PROSITE" id="PS51819"/>
    </source>
</evidence>
<reference evidence="2 3" key="1">
    <citation type="submission" date="2018-04" db="EMBL/GenBank/DDBJ databases">
        <title>Active sludge and wastewater microbial communities from Klosterneuburg, Austria.</title>
        <authorList>
            <person name="Wagner M."/>
        </authorList>
    </citation>
    <scope>NUCLEOTIDE SEQUENCE [LARGE SCALE GENOMIC DNA]</scope>
    <source>
        <strain evidence="2 3">Nm 57</strain>
    </source>
</reference>
<dbReference type="Gene3D" id="3.10.180.10">
    <property type="entry name" value="2,3-Dihydroxybiphenyl 1,2-Dioxygenase, domain 1"/>
    <property type="match status" value="1"/>
</dbReference>
<dbReference type="PANTHER" id="PTHR33993">
    <property type="entry name" value="GLYOXALASE-RELATED"/>
    <property type="match status" value="1"/>
</dbReference>
<evidence type="ECO:0000313" key="2">
    <source>
        <dbReference type="EMBL" id="PXV73198.1"/>
    </source>
</evidence>
<dbReference type="Proteomes" id="UP000247780">
    <property type="component" value="Unassembled WGS sequence"/>
</dbReference>